<accession>A0A8S9SK41</accession>
<dbReference type="Gene3D" id="1.20.1280.50">
    <property type="match status" value="1"/>
</dbReference>
<dbReference type="EMBL" id="QGKX02000004">
    <property type="protein sequence ID" value="KAF3601816.1"/>
    <property type="molecule type" value="Genomic_DNA"/>
</dbReference>
<organism evidence="3 4">
    <name type="scientific">Brassica cretica</name>
    <name type="common">Mustard</name>
    <dbReference type="NCBI Taxonomy" id="69181"/>
    <lineage>
        <taxon>Eukaryota</taxon>
        <taxon>Viridiplantae</taxon>
        <taxon>Streptophyta</taxon>
        <taxon>Embryophyta</taxon>
        <taxon>Tracheophyta</taxon>
        <taxon>Spermatophyta</taxon>
        <taxon>Magnoliopsida</taxon>
        <taxon>eudicotyledons</taxon>
        <taxon>Gunneridae</taxon>
        <taxon>Pentapetalae</taxon>
        <taxon>rosids</taxon>
        <taxon>malvids</taxon>
        <taxon>Brassicales</taxon>
        <taxon>Brassicaceae</taxon>
        <taxon>Brassiceae</taxon>
        <taxon>Brassica</taxon>
    </lineage>
</organism>
<evidence type="ECO:0000313" key="3">
    <source>
        <dbReference type="EMBL" id="KAF3601816.1"/>
    </source>
</evidence>
<dbReference type="CDD" id="cd22152">
    <property type="entry name" value="F-box_AtAFR-like"/>
    <property type="match status" value="1"/>
</dbReference>
<dbReference type="Pfam" id="PF25210">
    <property type="entry name" value="Kelch_FKB95"/>
    <property type="match status" value="1"/>
</dbReference>
<dbReference type="SUPFAM" id="SSF81383">
    <property type="entry name" value="F-box domain"/>
    <property type="match status" value="1"/>
</dbReference>
<dbReference type="InterPro" id="IPR057499">
    <property type="entry name" value="Kelch_FKB95"/>
</dbReference>
<dbReference type="InterPro" id="IPR015915">
    <property type="entry name" value="Kelch-typ_b-propeller"/>
</dbReference>
<dbReference type="AlphaFoldDB" id="A0A8S9SK41"/>
<feature type="domain" description="F-box" evidence="2">
    <location>
        <begin position="27"/>
        <end position="73"/>
    </location>
</feature>
<dbReference type="SUPFAM" id="SSF117281">
    <property type="entry name" value="Kelch motif"/>
    <property type="match status" value="1"/>
</dbReference>
<dbReference type="PROSITE" id="PS50181">
    <property type="entry name" value="FBOX"/>
    <property type="match status" value="1"/>
</dbReference>
<feature type="non-terminal residue" evidence="3">
    <location>
        <position position="1"/>
    </location>
</feature>
<reference evidence="3" key="1">
    <citation type="submission" date="2019-12" db="EMBL/GenBank/DDBJ databases">
        <title>Genome sequencing and annotation of Brassica cretica.</title>
        <authorList>
            <person name="Studholme D.J."/>
            <person name="Sarris P."/>
        </authorList>
    </citation>
    <scope>NUCLEOTIDE SEQUENCE</scope>
    <source>
        <strain evidence="3">PFS-109/04</strain>
        <tissue evidence="3">Leaf</tissue>
    </source>
</reference>
<proteinExistence type="predicted"/>
<name>A0A8S9SK41_BRACR</name>
<dbReference type="Pfam" id="PF00646">
    <property type="entry name" value="F-box"/>
    <property type="match status" value="1"/>
</dbReference>
<dbReference type="InterPro" id="IPR001810">
    <property type="entry name" value="F-box_dom"/>
</dbReference>
<dbReference type="Proteomes" id="UP000712600">
    <property type="component" value="Unassembled WGS sequence"/>
</dbReference>
<protein>
    <recommendedName>
        <fullName evidence="2">F-box domain-containing protein</fullName>
    </recommendedName>
</protein>
<dbReference type="InterPro" id="IPR050354">
    <property type="entry name" value="F-box/kelch-repeat_ARATH"/>
</dbReference>
<comment type="caution">
    <text evidence="3">The sequence shown here is derived from an EMBL/GenBank/DDBJ whole genome shotgun (WGS) entry which is preliminary data.</text>
</comment>
<gene>
    <name evidence="3" type="ORF">F2Q69_00034578</name>
</gene>
<dbReference type="InterPro" id="IPR036047">
    <property type="entry name" value="F-box-like_dom_sf"/>
</dbReference>
<dbReference type="PANTHER" id="PTHR24414">
    <property type="entry name" value="F-BOX/KELCH-REPEAT PROTEIN SKIP4"/>
    <property type="match status" value="1"/>
</dbReference>
<evidence type="ECO:0000313" key="4">
    <source>
        <dbReference type="Proteomes" id="UP000712600"/>
    </source>
</evidence>
<evidence type="ECO:0000259" key="2">
    <source>
        <dbReference type="PROSITE" id="PS50181"/>
    </source>
</evidence>
<dbReference type="Gene3D" id="2.120.10.80">
    <property type="entry name" value="Kelch-type beta propeller"/>
    <property type="match status" value="1"/>
</dbReference>
<evidence type="ECO:0000256" key="1">
    <source>
        <dbReference type="SAM" id="MobiDB-lite"/>
    </source>
</evidence>
<feature type="compositionally biased region" description="Basic and acidic residues" evidence="1">
    <location>
        <begin position="12"/>
        <end position="23"/>
    </location>
</feature>
<dbReference type="PANTHER" id="PTHR24414:SF138">
    <property type="entry name" value="F-BOX DOMAIN-CONTAINING PROTEIN"/>
    <property type="match status" value="1"/>
</dbReference>
<feature type="region of interest" description="Disordered" evidence="1">
    <location>
        <begin position="1"/>
        <end position="28"/>
    </location>
</feature>
<sequence>RQLHLLPTMIPKEAKPNQKETKTKPQPLSFSSLPDDIIETILARLSKWNYPNLSLVSKRFLFLLSSPELYPTRSHIGTTEPCLYFCLEDLPNIPHHKWFTLWMKPADETLADEDEILEDYSLVPVPSCHHLQHVPYFSTVAVGSDIYLIGGPYKGPPSSRVRIFDCRSHTWRDGPNMLVAREEAYAFYIDGKIYVMENGRKDSNWMEVLDIKNQNWSPLLSHGATEFRDDWCLINVFRGKIYVIAQEENLAYDPKEGTWEVVGTHKCYGHIDVWCAIEDVMFCFTNSGYCRWYDTKSREWSLVFKSDRFGRHGAWRGGAIASSPQFPMARRHTHGGRYSPLSCFLEGASSHDMLILDKLPFKTQDWREVKGSDMEVLHKSEDGFAGRCLVQIVNHGGKLLVILVPRTEEYKAKRKRRIWCAKIAFEKRLEGEIWGKLEWVNEVLTVTKSYKFLSCLVITI</sequence>
<dbReference type="SMART" id="SM00256">
    <property type="entry name" value="FBOX"/>
    <property type="match status" value="1"/>
</dbReference>